<dbReference type="Proteomes" id="UP000015105">
    <property type="component" value="Chromosome 1D"/>
</dbReference>
<reference evidence="2" key="1">
    <citation type="journal article" date="2014" name="Science">
        <title>Ancient hybridizations among the ancestral genomes of bread wheat.</title>
        <authorList>
            <consortium name="International Wheat Genome Sequencing Consortium,"/>
            <person name="Marcussen T."/>
            <person name="Sandve S.R."/>
            <person name="Heier L."/>
            <person name="Spannagl M."/>
            <person name="Pfeifer M."/>
            <person name="Jakobsen K.S."/>
            <person name="Wulff B.B."/>
            <person name="Steuernagel B."/>
            <person name="Mayer K.F."/>
            <person name="Olsen O.A."/>
        </authorList>
    </citation>
    <scope>NUCLEOTIDE SEQUENCE [LARGE SCALE GENOMIC DNA]</scope>
    <source>
        <strain evidence="2">cv. AL8/78</strain>
    </source>
</reference>
<reference evidence="2" key="2">
    <citation type="journal article" date="2017" name="Nat. Plants">
        <title>The Aegilops tauschii genome reveals multiple impacts of transposons.</title>
        <authorList>
            <person name="Zhao G."/>
            <person name="Zou C."/>
            <person name="Li K."/>
            <person name="Wang K."/>
            <person name="Li T."/>
            <person name="Gao L."/>
            <person name="Zhang X."/>
            <person name="Wang H."/>
            <person name="Yang Z."/>
            <person name="Liu X."/>
            <person name="Jiang W."/>
            <person name="Mao L."/>
            <person name="Kong X."/>
            <person name="Jiao Y."/>
            <person name="Jia J."/>
        </authorList>
    </citation>
    <scope>NUCLEOTIDE SEQUENCE [LARGE SCALE GENOMIC DNA]</scope>
    <source>
        <strain evidence="2">cv. AL8/78</strain>
    </source>
</reference>
<dbReference type="EnsemblPlants" id="AET1Gv21016000.1">
    <property type="protein sequence ID" value="AET1Gv21016000.1"/>
    <property type="gene ID" value="AET1Gv21016000"/>
</dbReference>
<protein>
    <submittedName>
        <fullName evidence="1">Uncharacterized protein</fullName>
    </submittedName>
</protein>
<dbReference type="Gramene" id="AET1Gv21016000.1">
    <property type="protein sequence ID" value="AET1Gv21016000.1"/>
    <property type="gene ID" value="AET1Gv21016000"/>
</dbReference>
<evidence type="ECO:0000313" key="2">
    <source>
        <dbReference type="Proteomes" id="UP000015105"/>
    </source>
</evidence>
<reference evidence="1" key="3">
    <citation type="journal article" date="2017" name="Nature">
        <title>Genome sequence of the progenitor of the wheat D genome Aegilops tauschii.</title>
        <authorList>
            <person name="Luo M.C."/>
            <person name="Gu Y.Q."/>
            <person name="Puiu D."/>
            <person name="Wang H."/>
            <person name="Twardziok S.O."/>
            <person name="Deal K.R."/>
            <person name="Huo N."/>
            <person name="Zhu T."/>
            <person name="Wang L."/>
            <person name="Wang Y."/>
            <person name="McGuire P.E."/>
            <person name="Liu S."/>
            <person name="Long H."/>
            <person name="Ramasamy R.K."/>
            <person name="Rodriguez J.C."/>
            <person name="Van S.L."/>
            <person name="Yuan L."/>
            <person name="Wang Z."/>
            <person name="Xia Z."/>
            <person name="Xiao L."/>
            <person name="Anderson O.D."/>
            <person name="Ouyang S."/>
            <person name="Liang Y."/>
            <person name="Zimin A.V."/>
            <person name="Pertea G."/>
            <person name="Qi P."/>
            <person name="Bennetzen J.L."/>
            <person name="Dai X."/>
            <person name="Dawson M.W."/>
            <person name="Muller H.G."/>
            <person name="Kugler K."/>
            <person name="Rivarola-Duarte L."/>
            <person name="Spannagl M."/>
            <person name="Mayer K.F.X."/>
            <person name="Lu F.H."/>
            <person name="Bevan M.W."/>
            <person name="Leroy P."/>
            <person name="Li P."/>
            <person name="You F.M."/>
            <person name="Sun Q."/>
            <person name="Liu Z."/>
            <person name="Lyons E."/>
            <person name="Wicker T."/>
            <person name="Salzberg S.L."/>
            <person name="Devos K.M."/>
            <person name="Dvorak J."/>
        </authorList>
    </citation>
    <scope>NUCLEOTIDE SEQUENCE [LARGE SCALE GENOMIC DNA]</scope>
    <source>
        <strain evidence="1">cv. AL8/78</strain>
    </source>
</reference>
<keyword evidence="2" id="KW-1185">Reference proteome</keyword>
<dbReference type="AlphaFoldDB" id="A0A453A2G3"/>
<organism evidence="1 2">
    <name type="scientific">Aegilops tauschii subsp. strangulata</name>
    <name type="common">Goatgrass</name>
    <dbReference type="NCBI Taxonomy" id="200361"/>
    <lineage>
        <taxon>Eukaryota</taxon>
        <taxon>Viridiplantae</taxon>
        <taxon>Streptophyta</taxon>
        <taxon>Embryophyta</taxon>
        <taxon>Tracheophyta</taxon>
        <taxon>Spermatophyta</taxon>
        <taxon>Magnoliopsida</taxon>
        <taxon>Liliopsida</taxon>
        <taxon>Poales</taxon>
        <taxon>Poaceae</taxon>
        <taxon>BOP clade</taxon>
        <taxon>Pooideae</taxon>
        <taxon>Triticodae</taxon>
        <taxon>Triticeae</taxon>
        <taxon>Triticinae</taxon>
        <taxon>Aegilops</taxon>
    </lineage>
</organism>
<proteinExistence type="predicted"/>
<accession>A0A453A2G3</accession>
<name>A0A453A2G3_AEGTS</name>
<reference evidence="1" key="5">
    <citation type="journal article" date="2021" name="G3 (Bethesda)">
        <title>Aegilops tauschii genome assembly Aet v5.0 features greater sequence contiguity and improved annotation.</title>
        <authorList>
            <person name="Wang L."/>
            <person name="Zhu T."/>
            <person name="Rodriguez J.C."/>
            <person name="Deal K.R."/>
            <person name="Dubcovsky J."/>
            <person name="McGuire P.E."/>
            <person name="Lux T."/>
            <person name="Spannagl M."/>
            <person name="Mayer K.F.X."/>
            <person name="Baldrich P."/>
            <person name="Meyers B.C."/>
            <person name="Huo N."/>
            <person name="Gu Y.Q."/>
            <person name="Zhou H."/>
            <person name="Devos K.M."/>
            <person name="Bennetzen J.L."/>
            <person name="Unver T."/>
            <person name="Budak H."/>
            <person name="Gulick P.J."/>
            <person name="Galiba G."/>
            <person name="Kalapos B."/>
            <person name="Nelson D.R."/>
            <person name="Li P."/>
            <person name="You F.M."/>
            <person name="Luo M.C."/>
            <person name="Dvorak J."/>
        </authorList>
    </citation>
    <scope>NUCLEOTIDE SEQUENCE [LARGE SCALE GENOMIC DNA]</scope>
    <source>
        <strain evidence="1">cv. AL8/78</strain>
    </source>
</reference>
<evidence type="ECO:0000313" key="1">
    <source>
        <dbReference type="EnsemblPlants" id="AET1Gv21016000.1"/>
    </source>
</evidence>
<reference evidence="1" key="4">
    <citation type="submission" date="2019-03" db="UniProtKB">
        <authorList>
            <consortium name="EnsemblPlants"/>
        </authorList>
    </citation>
    <scope>IDENTIFICATION</scope>
</reference>
<sequence length="57" mass="6323">MVYSCCWEHPSEYLPLLSASPVVGVVRRLADLVDTQFIATTLRPEILKVADKIYGTG</sequence>